<evidence type="ECO:0000313" key="3">
    <source>
        <dbReference type="Proteomes" id="UP000000768"/>
    </source>
</evidence>
<feature type="region of interest" description="Disordered" evidence="1">
    <location>
        <begin position="1"/>
        <end position="22"/>
    </location>
</feature>
<sequence length="109" mass="11128">MAMARGSPPPANITQGGGAVLSATSEPHAGAVVPPSISSATVCNTGVSCTAPFTSAARSTAATLHGAVPCCDYTRCRGDIISARASVRCSLPPIVTAWQRPWQQAREFS</sequence>
<accession>A0A1W0VXC7</accession>
<proteinExistence type="predicted"/>
<reference evidence="3" key="2">
    <citation type="journal article" date="2018" name="Plant J.">
        <title>The Sorghum bicolor reference genome: improved assembly, gene annotations, a transcriptome atlas, and signatures of genome organization.</title>
        <authorList>
            <person name="McCormick R.F."/>
            <person name="Truong S.K."/>
            <person name="Sreedasyam A."/>
            <person name="Jenkins J."/>
            <person name="Shu S."/>
            <person name="Sims D."/>
            <person name="Kennedy M."/>
            <person name="Amirebrahimi M."/>
            <person name="Weers B.D."/>
            <person name="McKinley B."/>
            <person name="Mattison A."/>
            <person name="Morishige D.T."/>
            <person name="Grimwood J."/>
            <person name="Schmutz J."/>
            <person name="Mullet J.E."/>
        </authorList>
    </citation>
    <scope>NUCLEOTIDE SEQUENCE [LARGE SCALE GENOMIC DNA]</scope>
    <source>
        <strain evidence="3">cv. BTx623</strain>
    </source>
</reference>
<dbReference type="Gramene" id="OQU86797">
    <property type="protein sequence ID" value="OQU86797"/>
    <property type="gene ID" value="SORBI_3003G148550"/>
</dbReference>
<dbReference type="AlphaFoldDB" id="A0A1W0VXC7"/>
<dbReference type="EMBL" id="CM000762">
    <property type="protein sequence ID" value="OQU86797.1"/>
    <property type="molecule type" value="Genomic_DNA"/>
</dbReference>
<name>A0A1W0VXC7_SORBI</name>
<protein>
    <submittedName>
        <fullName evidence="2">Uncharacterized protein</fullName>
    </submittedName>
</protein>
<evidence type="ECO:0000256" key="1">
    <source>
        <dbReference type="SAM" id="MobiDB-lite"/>
    </source>
</evidence>
<organism evidence="2 3">
    <name type="scientific">Sorghum bicolor</name>
    <name type="common">Sorghum</name>
    <name type="synonym">Sorghum vulgare</name>
    <dbReference type="NCBI Taxonomy" id="4558"/>
    <lineage>
        <taxon>Eukaryota</taxon>
        <taxon>Viridiplantae</taxon>
        <taxon>Streptophyta</taxon>
        <taxon>Embryophyta</taxon>
        <taxon>Tracheophyta</taxon>
        <taxon>Spermatophyta</taxon>
        <taxon>Magnoliopsida</taxon>
        <taxon>Liliopsida</taxon>
        <taxon>Poales</taxon>
        <taxon>Poaceae</taxon>
        <taxon>PACMAD clade</taxon>
        <taxon>Panicoideae</taxon>
        <taxon>Andropogonodae</taxon>
        <taxon>Andropogoneae</taxon>
        <taxon>Sorghinae</taxon>
        <taxon>Sorghum</taxon>
    </lineage>
</organism>
<dbReference type="Proteomes" id="UP000000768">
    <property type="component" value="Chromosome 3"/>
</dbReference>
<dbReference type="InParanoid" id="A0A1W0VXC7"/>
<gene>
    <name evidence="2" type="ORF">SORBI_3003G148550</name>
</gene>
<evidence type="ECO:0000313" key="2">
    <source>
        <dbReference type="EMBL" id="OQU86797.1"/>
    </source>
</evidence>
<reference evidence="2 3" key="1">
    <citation type="journal article" date="2009" name="Nature">
        <title>The Sorghum bicolor genome and the diversification of grasses.</title>
        <authorList>
            <person name="Paterson A.H."/>
            <person name="Bowers J.E."/>
            <person name="Bruggmann R."/>
            <person name="Dubchak I."/>
            <person name="Grimwood J."/>
            <person name="Gundlach H."/>
            <person name="Haberer G."/>
            <person name="Hellsten U."/>
            <person name="Mitros T."/>
            <person name="Poliakov A."/>
            <person name="Schmutz J."/>
            <person name="Spannagl M."/>
            <person name="Tang H."/>
            <person name="Wang X."/>
            <person name="Wicker T."/>
            <person name="Bharti A.K."/>
            <person name="Chapman J."/>
            <person name="Feltus F.A."/>
            <person name="Gowik U."/>
            <person name="Grigoriev I.V."/>
            <person name="Lyons E."/>
            <person name="Maher C.A."/>
            <person name="Martis M."/>
            <person name="Narechania A."/>
            <person name="Otillar R.P."/>
            <person name="Penning B.W."/>
            <person name="Salamov A.A."/>
            <person name="Wang Y."/>
            <person name="Zhang L."/>
            <person name="Carpita N.C."/>
            <person name="Freeling M."/>
            <person name="Gingle A.R."/>
            <person name="Hash C.T."/>
            <person name="Keller B."/>
            <person name="Klein P."/>
            <person name="Kresovich S."/>
            <person name="McCann M.C."/>
            <person name="Ming R."/>
            <person name="Peterson D.G."/>
            <person name="Mehboob-ur-Rahman"/>
            <person name="Ware D."/>
            <person name="Westhoff P."/>
            <person name="Mayer K.F."/>
            <person name="Messing J."/>
            <person name="Rokhsar D.S."/>
        </authorList>
    </citation>
    <scope>NUCLEOTIDE SEQUENCE [LARGE SCALE GENOMIC DNA]</scope>
    <source>
        <strain evidence="3">cv. BTx623</strain>
    </source>
</reference>
<keyword evidence="3" id="KW-1185">Reference proteome</keyword>